<sequence length="243" mass="27668">MQRTVQSIVLAQDGLLEASKGSLAAKERIDLLKAIEGLSRKEYTENAAFKDQHSLLGSDSEARARCLRAVLDQQWQGIPEYSQEFYKVLEAASTKQQLTRALVRHALQTLPHGFDALDTNLIFHASLVSDAYDKWYRAFAQAVQGNKTAQQLEKDDKEGKVPKEFFNNYSIVSYSDGKYSQVAYADYFKDKIAEIVGLFDPWIADLKKLRTDKEDIRDLYVDYLSQYRSCLAETGIAKLDSMW</sequence>
<reference evidence="2 3" key="1">
    <citation type="submission" date="2023-10" db="EMBL/GenBank/DDBJ databases">
        <authorList>
            <person name="Maclean D."/>
            <person name="Macfadyen A."/>
        </authorList>
    </citation>
    <scope>NUCLEOTIDE SEQUENCE [LARGE SCALE GENOMIC DNA]</scope>
</reference>
<dbReference type="Pfam" id="PF25448">
    <property type="entry name" value="DUF7897"/>
    <property type="match status" value="1"/>
</dbReference>
<keyword evidence="3" id="KW-1185">Reference proteome</keyword>
<feature type="domain" description="DUF7897" evidence="1">
    <location>
        <begin position="81"/>
        <end position="243"/>
    </location>
</feature>
<dbReference type="InterPro" id="IPR057219">
    <property type="entry name" value="DUF7897"/>
</dbReference>
<accession>A0AAV1I7C4</accession>
<gene>
    <name evidence="2" type="ORF">CVIRNUC_005842</name>
</gene>
<protein>
    <recommendedName>
        <fullName evidence="1">DUF7897 domain-containing protein</fullName>
    </recommendedName>
</protein>
<dbReference type="AlphaFoldDB" id="A0AAV1I7C4"/>
<evidence type="ECO:0000313" key="2">
    <source>
        <dbReference type="EMBL" id="CAK0782643.1"/>
    </source>
</evidence>
<name>A0AAV1I7C4_9CHLO</name>
<dbReference type="EMBL" id="CAUYUE010000007">
    <property type="protein sequence ID" value="CAK0782643.1"/>
    <property type="molecule type" value="Genomic_DNA"/>
</dbReference>
<dbReference type="Proteomes" id="UP001314263">
    <property type="component" value="Unassembled WGS sequence"/>
</dbReference>
<organism evidence="2 3">
    <name type="scientific">Coccomyxa viridis</name>
    <dbReference type="NCBI Taxonomy" id="1274662"/>
    <lineage>
        <taxon>Eukaryota</taxon>
        <taxon>Viridiplantae</taxon>
        <taxon>Chlorophyta</taxon>
        <taxon>core chlorophytes</taxon>
        <taxon>Trebouxiophyceae</taxon>
        <taxon>Trebouxiophyceae incertae sedis</taxon>
        <taxon>Coccomyxaceae</taxon>
        <taxon>Coccomyxa</taxon>
    </lineage>
</organism>
<proteinExistence type="predicted"/>
<comment type="caution">
    <text evidence="2">The sequence shown here is derived from an EMBL/GenBank/DDBJ whole genome shotgun (WGS) entry which is preliminary data.</text>
</comment>
<evidence type="ECO:0000313" key="3">
    <source>
        <dbReference type="Proteomes" id="UP001314263"/>
    </source>
</evidence>
<evidence type="ECO:0000259" key="1">
    <source>
        <dbReference type="Pfam" id="PF25448"/>
    </source>
</evidence>